<evidence type="ECO:0000259" key="6">
    <source>
        <dbReference type="PROSITE" id="PS50172"/>
    </source>
</evidence>
<feature type="region of interest" description="Disordered" evidence="5">
    <location>
        <begin position="600"/>
        <end position="650"/>
    </location>
</feature>
<keyword evidence="2 4" id="KW-0863">Zinc-finger</keyword>
<gene>
    <name evidence="8" type="ORF">PFL1_06267</name>
</gene>
<dbReference type="Gene3D" id="3.40.50.10190">
    <property type="entry name" value="BRCT domain"/>
    <property type="match status" value="1"/>
</dbReference>
<dbReference type="Proteomes" id="UP000053664">
    <property type="component" value="Unassembled WGS sequence"/>
</dbReference>
<dbReference type="OrthoDB" id="21380at2759"/>
<dbReference type="RefSeq" id="XP_007881999.1">
    <property type="nucleotide sequence ID" value="XM_007883808.1"/>
</dbReference>
<dbReference type="PANTHER" id="PTHR15375">
    <property type="entry name" value="ACTIVATOR OF S-PHASE KINASE-RELATED"/>
    <property type="match status" value="1"/>
</dbReference>
<dbReference type="InterPro" id="IPR051590">
    <property type="entry name" value="Replication_Regulatory_Kinase"/>
</dbReference>
<feature type="compositionally biased region" description="Low complexity" evidence="5">
    <location>
        <begin position="76"/>
        <end position="93"/>
    </location>
</feature>
<feature type="region of interest" description="Disordered" evidence="5">
    <location>
        <begin position="746"/>
        <end position="766"/>
    </location>
</feature>
<evidence type="ECO:0000256" key="4">
    <source>
        <dbReference type="PROSITE-ProRule" id="PRU00600"/>
    </source>
</evidence>
<dbReference type="GO" id="GO:0003676">
    <property type="term" value="F:nucleic acid binding"/>
    <property type="evidence" value="ECO:0007669"/>
    <property type="project" value="InterPro"/>
</dbReference>
<evidence type="ECO:0000313" key="8">
    <source>
        <dbReference type="EMBL" id="EPQ26058.1"/>
    </source>
</evidence>
<dbReference type="SMART" id="SM00586">
    <property type="entry name" value="ZnF_DBF"/>
    <property type="match status" value="1"/>
</dbReference>
<evidence type="ECO:0000259" key="7">
    <source>
        <dbReference type="PROSITE" id="PS51265"/>
    </source>
</evidence>
<feature type="region of interest" description="Disordered" evidence="5">
    <location>
        <begin position="257"/>
        <end position="283"/>
    </location>
</feature>
<dbReference type="GeneID" id="19320345"/>
<reference evidence="8 9" key="1">
    <citation type="journal article" date="2013" name="Plant Cell">
        <title>The transition from a phytopathogenic smut ancestor to an anamorphic biocontrol agent deciphered by comparative whole-genome analysis.</title>
        <authorList>
            <person name="Lefebvre F."/>
            <person name="Joly D.L."/>
            <person name="Labbe C."/>
            <person name="Teichmann B."/>
            <person name="Linning R."/>
            <person name="Belzile F."/>
            <person name="Bakkeren G."/>
            <person name="Belanger R.R."/>
        </authorList>
    </citation>
    <scope>NUCLEOTIDE SEQUENCE [LARGE SCALE GENOMIC DNA]</scope>
    <source>
        <strain evidence="8 9">PF-1</strain>
    </source>
</reference>
<feature type="compositionally biased region" description="Gly residues" evidence="5">
    <location>
        <begin position="26"/>
        <end position="42"/>
    </location>
</feature>
<dbReference type="GO" id="GO:0010571">
    <property type="term" value="P:positive regulation of nuclear cell cycle DNA replication"/>
    <property type="evidence" value="ECO:0007669"/>
    <property type="project" value="TreeGrafter"/>
</dbReference>
<sequence length="1079" mass="114928">MPPNPTAEAVRQPLTTRNIVRPTRVGGDGLGGAVAGATGAGAPGDDHDHSLAKSPQKRAQVPVYTRPSLIPRPKAAQDASVAPPATAATARAMAGRMHRAALPRLARLPEADFAAAAAAAAAPAHGEPSPRDHITTPKKRAVPVEDVHVRNAPGGGSPSKRSRSSKSGTGSSTHEPSTGTTTSLAQDLSGVKVAEATTTTAPGGVPALVSTATTAAASSSHVSKHASVTTPGAAHAAAPAPAPAPAAIVRPIRPMHSVAASNTKATTTRIDRQSRVTDQERAARDRQAFEERKIWRHKFKKAFPSFVFYFDAFDEATVKDLTGVIQSLGGSVDQFFSRNVTHLITTRLVPSATAKTERHEDGKENSPTKEGATRDGARHKLLRPTVSKSRLSPTKGSAAAAAAAAAVAGGERPPRNSQPLYSERNPFDDAGPPASGSNDILLKAQSFGMKVWRHDKLTTILRMLVDEPVVSAATAAAAAAAHGAAAAGKQHDLSQMLEREKLYGTHERDPNASRNDHHYFRKGNFYLLVEDATMEHRPIMCSEFEYGRQQQQEGLEPPWPVLYGELEGRCPFTRYDLTEQQRNRIGRGRNVHTTLRRAVSLSNMARRHTGPPSPRPPNEGFLETPRGGGYGGANDHHHHHHHPQPYQLASGNSVSITSNIASTTSTALTDQVGTIAGLPQDRRVAELNRRMHTPLAHSPTTRLPASPASFIAGADNSGGSGLGITAADVGSGSGSSMATPGGYGGRGGAGDAANPHHNTPAAAAHSRGAVVRRMLGMTEHDAKRPSVLAQQHVQQQQQQAGIRRSVSTSAVVPVRPQEKRPGYCENCRIKYDNFDDHVISRKHRKFAVDDSNFVDIDQLILRVQRPLGAGYMGYSGDEGEGECEAGHVGGDEAAWQHYGGSAHGYGDADADGEGEVDMDRTLVDAAEYDDDAAEGGGFYEEHEVQYGDGDGDGDEEAEYEEEEEVEGDDEDEDDEHAEYDDDEDDDDDDDDDDERGEGAGDVRQIYDEDAEWHRQASIHYATSGHVSHAASNPAVAAPEYLQVQMPVPRTPLPALSRRAADAAYNPQAADVNEISSPYV</sequence>
<feature type="compositionally biased region" description="Acidic residues" evidence="5">
    <location>
        <begin position="949"/>
        <end position="995"/>
    </location>
</feature>
<feature type="compositionally biased region" description="Low complexity" evidence="5">
    <location>
        <begin position="398"/>
        <end position="408"/>
    </location>
</feature>
<dbReference type="CDD" id="cd00027">
    <property type="entry name" value="BRCT"/>
    <property type="match status" value="1"/>
</dbReference>
<dbReference type="AlphaFoldDB" id="A0A061H1B8"/>
<dbReference type="PANTHER" id="PTHR15375:SF26">
    <property type="entry name" value="PROTEIN CHIFFON"/>
    <property type="match status" value="1"/>
</dbReference>
<feature type="compositionally biased region" description="Basic and acidic residues" evidence="5">
    <location>
        <begin position="996"/>
        <end position="1010"/>
    </location>
</feature>
<evidence type="ECO:0000256" key="1">
    <source>
        <dbReference type="ARBA" id="ARBA00022723"/>
    </source>
</evidence>
<proteinExistence type="predicted"/>
<feature type="compositionally biased region" description="Low complexity" evidence="5">
    <location>
        <begin position="751"/>
        <end position="765"/>
    </location>
</feature>
<protein>
    <recommendedName>
        <fullName evidence="10">DBF4-type domain-containing protein</fullName>
    </recommendedName>
</protein>
<feature type="compositionally biased region" description="Basic and acidic residues" evidence="5">
    <location>
        <begin position="355"/>
        <end position="378"/>
    </location>
</feature>
<dbReference type="GO" id="GO:1901987">
    <property type="term" value="P:regulation of cell cycle phase transition"/>
    <property type="evidence" value="ECO:0007669"/>
    <property type="project" value="TreeGrafter"/>
</dbReference>
<feature type="compositionally biased region" description="Polar residues" evidence="5">
    <location>
        <begin position="386"/>
        <end position="395"/>
    </location>
</feature>
<organism evidence="8 9">
    <name type="scientific">Pseudozyma flocculosa PF-1</name>
    <dbReference type="NCBI Taxonomy" id="1277687"/>
    <lineage>
        <taxon>Eukaryota</taxon>
        <taxon>Fungi</taxon>
        <taxon>Dikarya</taxon>
        <taxon>Basidiomycota</taxon>
        <taxon>Ustilaginomycotina</taxon>
        <taxon>Ustilaginomycetes</taxon>
        <taxon>Ustilaginales</taxon>
        <taxon>Ustilaginaceae</taxon>
        <taxon>Pseudozyma</taxon>
    </lineage>
</organism>
<dbReference type="Gene3D" id="6.10.250.3410">
    <property type="entry name" value="DBF zinc finger"/>
    <property type="match status" value="1"/>
</dbReference>
<keyword evidence="3" id="KW-0862">Zinc</keyword>
<dbReference type="HOGENOM" id="CLU_286394_0_0_1"/>
<evidence type="ECO:0008006" key="10">
    <source>
        <dbReference type="Google" id="ProtNLM"/>
    </source>
</evidence>
<dbReference type="InterPro" id="IPR038545">
    <property type="entry name" value="Znf_DBF_sf"/>
</dbReference>
<dbReference type="SUPFAM" id="SSF52113">
    <property type="entry name" value="BRCT domain"/>
    <property type="match status" value="1"/>
</dbReference>
<dbReference type="KEGG" id="pfp:PFL1_06267"/>
<dbReference type="EMBL" id="KE361647">
    <property type="protein sequence ID" value="EPQ26058.1"/>
    <property type="molecule type" value="Genomic_DNA"/>
</dbReference>
<dbReference type="GO" id="GO:0043539">
    <property type="term" value="F:protein serine/threonine kinase activator activity"/>
    <property type="evidence" value="ECO:0007669"/>
    <property type="project" value="TreeGrafter"/>
</dbReference>
<accession>A0A061H1B8</accession>
<dbReference type="PROSITE" id="PS50172">
    <property type="entry name" value="BRCT"/>
    <property type="match status" value="1"/>
</dbReference>
<keyword evidence="1" id="KW-0479">Metal-binding</keyword>
<dbReference type="Pfam" id="PF07535">
    <property type="entry name" value="zf-DBF"/>
    <property type="match status" value="1"/>
</dbReference>
<dbReference type="eggNOG" id="KOG4139">
    <property type="taxonomic scope" value="Eukaryota"/>
</dbReference>
<dbReference type="InterPro" id="IPR036420">
    <property type="entry name" value="BRCT_dom_sf"/>
</dbReference>
<dbReference type="Pfam" id="PF22437">
    <property type="entry name" value="DBF4_BRCT"/>
    <property type="match status" value="1"/>
</dbReference>
<evidence type="ECO:0000313" key="9">
    <source>
        <dbReference type="Proteomes" id="UP000053664"/>
    </source>
</evidence>
<feature type="compositionally biased region" description="Polar residues" evidence="5">
    <location>
        <begin position="174"/>
        <end position="186"/>
    </location>
</feature>
<feature type="compositionally biased region" description="Polar residues" evidence="5">
    <location>
        <begin position="259"/>
        <end position="268"/>
    </location>
</feature>
<dbReference type="InterPro" id="IPR013939">
    <property type="entry name" value="Regulatory_Dfp1/Him1"/>
</dbReference>
<name>A0A061H1B8_9BASI</name>
<evidence type="ECO:0000256" key="5">
    <source>
        <dbReference type="SAM" id="MobiDB-lite"/>
    </source>
</evidence>
<dbReference type="InterPro" id="IPR001357">
    <property type="entry name" value="BRCT_dom"/>
</dbReference>
<feature type="region of interest" description="Disordered" evidence="5">
    <location>
        <begin position="21"/>
        <end position="93"/>
    </location>
</feature>
<dbReference type="GO" id="GO:0031431">
    <property type="term" value="C:Dbf4-dependent protein kinase complex"/>
    <property type="evidence" value="ECO:0007669"/>
    <property type="project" value="TreeGrafter"/>
</dbReference>
<feature type="region of interest" description="Disordered" evidence="5">
    <location>
        <begin position="351"/>
        <end position="437"/>
    </location>
</feature>
<dbReference type="PROSITE" id="PS51265">
    <property type="entry name" value="ZF_DBF4"/>
    <property type="match status" value="1"/>
</dbReference>
<dbReference type="Pfam" id="PF08630">
    <property type="entry name" value="Dfp1_Him1_M"/>
    <property type="match status" value="1"/>
</dbReference>
<dbReference type="FunFam" id="6.10.250.3410:FF:000001">
    <property type="entry name" value="Protein DBF4 homolog A"/>
    <property type="match status" value="1"/>
</dbReference>
<feature type="domain" description="DBF4-type" evidence="7">
    <location>
        <begin position="817"/>
        <end position="866"/>
    </location>
</feature>
<evidence type="ECO:0000256" key="3">
    <source>
        <dbReference type="ARBA" id="ARBA00022833"/>
    </source>
</evidence>
<feature type="domain" description="BRCT" evidence="6">
    <location>
        <begin position="298"/>
        <end position="345"/>
    </location>
</feature>
<dbReference type="GO" id="GO:0008270">
    <property type="term" value="F:zinc ion binding"/>
    <property type="evidence" value="ECO:0007669"/>
    <property type="project" value="UniProtKB-KW"/>
</dbReference>
<dbReference type="InterPro" id="IPR006572">
    <property type="entry name" value="Znf_DBF"/>
</dbReference>
<dbReference type="InterPro" id="IPR055116">
    <property type="entry name" value="DBF4_BRCT"/>
</dbReference>
<feature type="compositionally biased region" description="Basic and acidic residues" evidence="5">
    <location>
        <begin position="269"/>
        <end position="283"/>
    </location>
</feature>
<feature type="region of interest" description="Disordered" evidence="5">
    <location>
        <begin position="119"/>
        <end position="186"/>
    </location>
</feature>
<evidence type="ECO:0000256" key="2">
    <source>
        <dbReference type="ARBA" id="ARBA00022771"/>
    </source>
</evidence>
<feature type="region of interest" description="Disordered" evidence="5">
    <location>
        <begin position="941"/>
        <end position="1010"/>
    </location>
</feature>
<dbReference type="Pfam" id="PF00533">
    <property type="entry name" value="BRCT"/>
    <property type="match status" value="1"/>
</dbReference>